<evidence type="ECO:0000313" key="4">
    <source>
        <dbReference type="Proteomes" id="UP000499080"/>
    </source>
</evidence>
<dbReference type="Pfam" id="PF14529">
    <property type="entry name" value="Exo_endo_phos_2"/>
    <property type="match status" value="1"/>
</dbReference>
<evidence type="ECO:0000313" key="3">
    <source>
        <dbReference type="EMBL" id="GBO34154.1"/>
    </source>
</evidence>
<dbReference type="GO" id="GO:0003824">
    <property type="term" value="F:catalytic activity"/>
    <property type="evidence" value="ECO:0007669"/>
    <property type="project" value="InterPro"/>
</dbReference>
<dbReference type="SUPFAM" id="SSF56219">
    <property type="entry name" value="DNase I-like"/>
    <property type="match status" value="1"/>
</dbReference>
<dbReference type="AlphaFoldDB" id="A0A4Y2WBX9"/>
<name>A0A4Y2WBX9_ARAVE</name>
<sequence>MWKSKITVKNEKPLCATTAPNFTTAPVIKNANPAALNAANLMTHELAPLKIRSKTPPALIAKRQDTSPRGEDVRNIQTDRTTHRGGGTALVKNSIDHRPTPIASTSFENTSVILDLPNNSNITITSICRSLHGRILTEELGRLFSQTSKAIVVGDYNAEHPAWSVGRHNTNGSIIHNHIASNNLVLLAPLEPTHLPYHHPSSSTLDFGILKNISSGDAASINNLSSDHNPVSFEININASLASATKKVNITNWKVFCESIYNRIAGNPKMITIAEVDDCIRQFTTAINLATKSRFVSGPFRQLPSFKVDKIKLKNRFREYYQQTFFTLYKRKAYKLQKEIHEDIVNFDNNR</sequence>
<accession>A0A4Y2WBX9</accession>
<evidence type="ECO:0000313" key="2">
    <source>
        <dbReference type="EMBL" id="GBO34145.1"/>
    </source>
</evidence>
<protein>
    <recommendedName>
        <fullName evidence="1">Endonuclease/exonuclease/phosphatase domain-containing protein</fullName>
    </recommendedName>
</protein>
<dbReference type="OrthoDB" id="6431035at2759"/>
<dbReference type="EMBL" id="BGPR01057945">
    <property type="protein sequence ID" value="GBO34154.1"/>
    <property type="molecule type" value="Genomic_DNA"/>
</dbReference>
<reference evidence="3 4" key="1">
    <citation type="journal article" date="2019" name="Sci. Rep.">
        <title>Orb-weaving spider Araneus ventricosus genome elucidates the spidroin gene catalogue.</title>
        <authorList>
            <person name="Kono N."/>
            <person name="Nakamura H."/>
            <person name="Ohtoshi R."/>
            <person name="Moran D.A.P."/>
            <person name="Shinohara A."/>
            <person name="Yoshida Y."/>
            <person name="Fujiwara M."/>
            <person name="Mori M."/>
            <person name="Tomita M."/>
            <person name="Arakawa K."/>
        </authorList>
    </citation>
    <scope>NUCLEOTIDE SEQUENCE [LARGE SCALE GENOMIC DNA]</scope>
</reference>
<feature type="domain" description="Endonuclease/exonuclease/phosphatase" evidence="1">
    <location>
        <begin position="133"/>
        <end position="231"/>
    </location>
</feature>
<gene>
    <name evidence="3" type="ORF">AVEN_204601_1</name>
    <name evidence="2" type="ORF">AVEN_22982_1</name>
</gene>
<comment type="caution">
    <text evidence="3">The sequence shown here is derived from an EMBL/GenBank/DDBJ whole genome shotgun (WGS) entry which is preliminary data.</text>
</comment>
<dbReference type="EMBL" id="BGPR01057941">
    <property type="protein sequence ID" value="GBO34145.1"/>
    <property type="molecule type" value="Genomic_DNA"/>
</dbReference>
<proteinExistence type="predicted"/>
<dbReference type="Gene3D" id="3.60.10.10">
    <property type="entry name" value="Endonuclease/exonuclease/phosphatase"/>
    <property type="match status" value="1"/>
</dbReference>
<dbReference type="Proteomes" id="UP000499080">
    <property type="component" value="Unassembled WGS sequence"/>
</dbReference>
<dbReference type="PANTHER" id="PTHR33273">
    <property type="entry name" value="DOMAIN-CONTAINING PROTEIN, PUTATIVE-RELATED"/>
    <property type="match status" value="1"/>
</dbReference>
<dbReference type="InterPro" id="IPR005135">
    <property type="entry name" value="Endo/exonuclease/phosphatase"/>
</dbReference>
<organism evidence="3 4">
    <name type="scientific">Araneus ventricosus</name>
    <name type="common">Orbweaver spider</name>
    <name type="synonym">Epeira ventricosa</name>
    <dbReference type="NCBI Taxonomy" id="182803"/>
    <lineage>
        <taxon>Eukaryota</taxon>
        <taxon>Metazoa</taxon>
        <taxon>Ecdysozoa</taxon>
        <taxon>Arthropoda</taxon>
        <taxon>Chelicerata</taxon>
        <taxon>Arachnida</taxon>
        <taxon>Araneae</taxon>
        <taxon>Araneomorphae</taxon>
        <taxon>Entelegynae</taxon>
        <taxon>Araneoidea</taxon>
        <taxon>Araneidae</taxon>
        <taxon>Araneus</taxon>
    </lineage>
</organism>
<dbReference type="PANTHER" id="PTHR33273:SF4">
    <property type="entry name" value="ENDONUCLEASE_EXONUCLEASE_PHOSPHATASE DOMAIN-CONTAINING PROTEIN"/>
    <property type="match status" value="1"/>
</dbReference>
<dbReference type="InterPro" id="IPR036691">
    <property type="entry name" value="Endo/exonu/phosph_ase_sf"/>
</dbReference>
<keyword evidence="4" id="KW-1185">Reference proteome</keyword>
<evidence type="ECO:0000259" key="1">
    <source>
        <dbReference type="Pfam" id="PF14529"/>
    </source>
</evidence>